<name>A0A8T1QPL0_CARIL</name>
<evidence type="ECO:0000313" key="4">
    <source>
        <dbReference type="Proteomes" id="UP000811609"/>
    </source>
</evidence>
<dbReference type="InterPro" id="IPR025261">
    <property type="entry name" value="Atos-like_cons_dom"/>
</dbReference>
<proteinExistence type="predicted"/>
<dbReference type="PANTHER" id="PTHR13199">
    <property type="entry name" value="GH03947P"/>
    <property type="match status" value="1"/>
</dbReference>
<dbReference type="EMBL" id="CM031812">
    <property type="protein sequence ID" value="KAG6656161.1"/>
    <property type="molecule type" value="Genomic_DNA"/>
</dbReference>
<feature type="region of interest" description="Disordered" evidence="1">
    <location>
        <begin position="1"/>
        <end position="26"/>
    </location>
</feature>
<dbReference type="SMART" id="SM01177">
    <property type="entry name" value="DUF4210"/>
    <property type="match status" value="1"/>
</dbReference>
<evidence type="ECO:0000256" key="1">
    <source>
        <dbReference type="SAM" id="MobiDB-lite"/>
    </source>
</evidence>
<keyword evidence="4" id="KW-1185">Reference proteome</keyword>
<protein>
    <recommendedName>
        <fullName evidence="2">Atos-like conserved domain-containing protein</fullName>
    </recommendedName>
</protein>
<dbReference type="Pfam" id="PF13889">
    <property type="entry name" value="Chromosome_seg"/>
    <property type="match status" value="1"/>
</dbReference>
<dbReference type="InterPro" id="IPR033473">
    <property type="entry name" value="Atos-like_C"/>
</dbReference>
<dbReference type="InterPro" id="IPR051506">
    <property type="entry name" value="ATOS_Transcription_Regulators"/>
</dbReference>
<comment type="caution">
    <text evidence="3">The sequence shown here is derived from an EMBL/GenBank/DDBJ whole genome shotgun (WGS) entry which is preliminary data.</text>
</comment>
<feature type="domain" description="Atos-like conserved" evidence="2">
    <location>
        <begin position="430"/>
        <end position="489"/>
    </location>
</feature>
<gene>
    <name evidence="3" type="ORF">CIPAW_04G002700</name>
</gene>
<accession>A0A8T1QPL0</accession>
<reference evidence="3" key="1">
    <citation type="submission" date="2020-12" db="EMBL/GenBank/DDBJ databases">
        <title>WGS assembly of Carya illinoinensis cv. Pawnee.</title>
        <authorList>
            <person name="Platts A."/>
            <person name="Shu S."/>
            <person name="Wright S."/>
            <person name="Barry K."/>
            <person name="Edger P."/>
            <person name="Pires J.C."/>
            <person name="Schmutz J."/>
        </authorList>
    </citation>
    <scope>NUCLEOTIDE SEQUENCE</scope>
    <source>
        <tissue evidence="3">Leaf</tissue>
    </source>
</reference>
<dbReference type="AlphaFoldDB" id="A0A8T1QPL0"/>
<evidence type="ECO:0000313" key="3">
    <source>
        <dbReference type="EMBL" id="KAG6656161.1"/>
    </source>
</evidence>
<feature type="compositionally biased region" description="Polar residues" evidence="1">
    <location>
        <begin position="1"/>
        <end position="11"/>
    </location>
</feature>
<evidence type="ECO:0000259" key="2">
    <source>
        <dbReference type="SMART" id="SM01177"/>
    </source>
</evidence>
<organism evidence="3 4">
    <name type="scientific">Carya illinoinensis</name>
    <name type="common">Pecan</name>
    <dbReference type="NCBI Taxonomy" id="32201"/>
    <lineage>
        <taxon>Eukaryota</taxon>
        <taxon>Viridiplantae</taxon>
        <taxon>Streptophyta</taxon>
        <taxon>Embryophyta</taxon>
        <taxon>Tracheophyta</taxon>
        <taxon>Spermatophyta</taxon>
        <taxon>Magnoliopsida</taxon>
        <taxon>eudicotyledons</taxon>
        <taxon>Gunneridae</taxon>
        <taxon>Pentapetalae</taxon>
        <taxon>rosids</taxon>
        <taxon>fabids</taxon>
        <taxon>Fagales</taxon>
        <taxon>Juglandaceae</taxon>
        <taxon>Carya</taxon>
    </lineage>
</organism>
<dbReference type="PANTHER" id="PTHR13199:SF23">
    <property type="entry name" value="MEIOSIS CHROMOSOME SEGREGATION FAMILY PROTEIN"/>
    <property type="match status" value="1"/>
</dbReference>
<dbReference type="Proteomes" id="UP000811609">
    <property type="component" value="Chromosome 4"/>
</dbReference>
<sequence length="792" mass="86470">MGLPQVPSSETGGEVEEAPLGTFLQNPPRFTDASTCVMEGMPGESMSRFTGNPPCSSRIDFQRNTCLELAKVHDDSFKFRGAMEVTSNIHGMRIGSVDKGNWQTSKSGWNIQNPVSRVVGFESGGTSSPTGLKGVSAVHVHSSGGNNVTLNESESSGSLARKRLLSPLSSMLSTDQFIIDSLDIGCGNIKANSPTFNHNFSISLAKDNKKANIGSQNHLTLPTWSLSNCLEQKNTESDNGRKASMLFTDGPLLENKELPDCNSCLSDGPLLENKELPDFNSCLSSPGLDHCIDSSKVSSQSGAISISPLKVDSPSLSLSPLGPKFAERMKTAGGCRTIKNKMEDCHLTLKNIGQSLERSDRDIILACNAEDNRIASKSFEEIYILRKEFHPSSLESNSDISWPLSQESVPTFQCKRFIRSLSGLPVRRSLVGSFEESLLSGRFLSGKLSQRIDGFLAVLSITGGNFSPQTRKLPFSVSSVDGDCYLLYYASIDLAGSSSLKKCSGQKLRRGLGNDDSQTIKSRLRIPMKGRIQLVLSNPEKTPLHTFLCNYDLTDMPAGTKTFLRQKLTLALSSPNSTQLKQGHIDIDSKVIDKGVPASQQSRPIQFSEEVRSAGGVGTEHTVRSVDQKNEINHSEESKRVASTDKGELSKKFLNMGGLGCPSLSIEHGCDTDQCQRIEGKDNSCAGKCHETLGKSHGCSKVNDNIAGAGALRYALHLRFICPFLTKCSRSVQKCKSDPLSAPQNKHVEGERRFYLYNDLRVVFPQRHSDADEGKLSAEYHFPEDPRYFDIN</sequence>